<name>A0A5M5WBM8_BACFG</name>
<protein>
    <submittedName>
        <fullName evidence="1">Uncharacterized protein</fullName>
    </submittedName>
</protein>
<evidence type="ECO:0000313" key="1">
    <source>
        <dbReference type="EMBL" id="KAA4754651.1"/>
    </source>
</evidence>
<accession>A0A5M5WBM8</accession>
<dbReference type="AlphaFoldDB" id="A0A5M5WBM8"/>
<reference evidence="3 4" key="1">
    <citation type="journal article" date="2019" name="Nat. Med.">
        <title>A library of human gut bacterial isolates paired with longitudinal multiomics data enables mechanistic microbiome research.</title>
        <authorList>
            <person name="Poyet M."/>
            <person name="Groussin M."/>
            <person name="Gibbons S.M."/>
            <person name="Avila-Pacheco J."/>
            <person name="Jiang X."/>
            <person name="Kearney S.M."/>
            <person name="Perrotta A.R."/>
            <person name="Berdy B."/>
            <person name="Zhao S."/>
            <person name="Lieberman T.D."/>
            <person name="Swanson P.K."/>
            <person name="Smith M."/>
            <person name="Roesemann S."/>
            <person name="Alexander J.E."/>
            <person name="Rich S.A."/>
            <person name="Livny J."/>
            <person name="Vlamakis H."/>
            <person name="Clish C."/>
            <person name="Bullock K."/>
            <person name="Deik A."/>
            <person name="Scott J."/>
            <person name="Pierce K.A."/>
            <person name="Xavier R.J."/>
            <person name="Alm E.J."/>
        </authorList>
    </citation>
    <scope>NUCLEOTIDE SEQUENCE [LARGE SCALE GENOMIC DNA]</scope>
    <source>
        <strain evidence="1 4">BIOML-A106</strain>
        <strain evidence="2 3">BIOML-A7</strain>
    </source>
</reference>
<dbReference type="EMBL" id="VWAW01000010">
    <property type="protein sequence ID" value="KAA5172968.1"/>
    <property type="molecule type" value="Genomic_DNA"/>
</dbReference>
<proteinExistence type="predicted"/>
<evidence type="ECO:0000313" key="4">
    <source>
        <dbReference type="Proteomes" id="UP000479773"/>
    </source>
</evidence>
<dbReference type="EMBL" id="VWEQ01000004">
    <property type="protein sequence ID" value="KAA4754651.1"/>
    <property type="molecule type" value="Genomic_DNA"/>
</dbReference>
<evidence type="ECO:0000313" key="2">
    <source>
        <dbReference type="EMBL" id="KAA5172968.1"/>
    </source>
</evidence>
<dbReference type="Proteomes" id="UP000479773">
    <property type="component" value="Unassembled WGS sequence"/>
</dbReference>
<gene>
    <name evidence="2" type="ORF">F2Z29_13130</name>
    <name evidence="1" type="ORF">F3B44_06150</name>
</gene>
<comment type="caution">
    <text evidence="1">The sequence shown here is derived from an EMBL/GenBank/DDBJ whole genome shotgun (WGS) entry which is preliminary data.</text>
</comment>
<sequence length="120" mass="13717">MADLLNFHISAEANANIELLRAKYQFSTFTSALKFSLLYALKYHRNEMDFEKLDEQYPSDGTNLNVGTIDDDGIIKRLMPILYPQCETPYRYARVAAIFGAEKIGDKIKAYDKITLAELL</sequence>
<dbReference type="Proteomes" id="UP000436803">
    <property type="component" value="Unassembled WGS sequence"/>
</dbReference>
<evidence type="ECO:0000313" key="3">
    <source>
        <dbReference type="Proteomes" id="UP000436803"/>
    </source>
</evidence>
<organism evidence="1 4">
    <name type="scientific">Bacteroides fragilis</name>
    <dbReference type="NCBI Taxonomy" id="817"/>
    <lineage>
        <taxon>Bacteria</taxon>
        <taxon>Pseudomonadati</taxon>
        <taxon>Bacteroidota</taxon>
        <taxon>Bacteroidia</taxon>
        <taxon>Bacteroidales</taxon>
        <taxon>Bacteroidaceae</taxon>
        <taxon>Bacteroides</taxon>
    </lineage>
</organism>